<dbReference type="PANTHER" id="PTHR14152:SF5">
    <property type="entry name" value="U4_U6.U5 TRI-SNRNP-ASSOCIATED PROTEIN 1"/>
    <property type="match status" value="1"/>
</dbReference>
<evidence type="ECO:0000256" key="5">
    <source>
        <dbReference type="SAM" id="MobiDB-lite"/>
    </source>
</evidence>
<evidence type="ECO:0000256" key="4">
    <source>
        <dbReference type="SAM" id="Coils"/>
    </source>
</evidence>
<feature type="region of interest" description="Disordered" evidence="5">
    <location>
        <begin position="226"/>
        <end position="248"/>
    </location>
</feature>
<organism evidence="6 7">
    <name type="scientific">Ditylenchus dipsaci</name>
    <dbReference type="NCBI Taxonomy" id="166011"/>
    <lineage>
        <taxon>Eukaryota</taxon>
        <taxon>Metazoa</taxon>
        <taxon>Ecdysozoa</taxon>
        <taxon>Nematoda</taxon>
        <taxon>Chromadorea</taxon>
        <taxon>Rhabditida</taxon>
        <taxon>Tylenchina</taxon>
        <taxon>Tylenchomorpha</taxon>
        <taxon>Sphaerularioidea</taxon>
        <taxon>Anguinidae</taxon>
        <taxon>Anguininae</taxon>
        <taxon>Ditylenchus</taxon>
    </lineage>
</organism>
<comment type="subcellular location">
    <subcellularLocation>
        <location evidence="1">Nucleus</location>
    </subcellularLocation>
</comment>
<feature type="compositionally biased region" description="Basic residues" evidence="5">
    <location>
        <begin position="811"/>
        <end position="821"/>
    </location>
</feature>
<keyword evidence="4" id="KW-0175">Coiled coil</keyword>
<dbReference type="GO" id="GO:0046540">
    <property type="term" value="C:U4/U6 x U5 tri-snRNP complex"/>
    <property type="evidence" value="ECO:0007669"/>
    <property type="project" value="TreeGrafter"/>
</dbReference>
<feature type="compositionally biased region" description="Polar residues" evidence="5">
    <location>
        <begin position="974"/>
        <end position="984"/>
    </location>
</feature>
<dbReference type="PANTHER" id="PTHR14152">
    <property type="entry name" value="SQUAMOUS CELL CARCINOMA ANTIGEN RECOGNISED BY CYTOTOXIC T LYMPHOCYTES"/>
    <property type="match status" value="1"/>
</dbReference>
<feature type="region of interest" description="Disordered" evidence="5">
    <location>
        <begin position="688"/>
        <end position="709"/>
    </location>
</feature>
<dbReference type="Proteomes" id="UP000887574">
    <property type="component" value="Unplaced"/>
</dbReference>
<feature type="region of interest" description="Disordered" evidence="5">
    <location>
        <begin position="118"/>
        <end position="151"/>
    </location>
</feature>
<feature type="compositionally biased region" description="Basic and acidic residues" evidence="5">
    <location>
        <begin position="121"/>
        <end position="134"/>
    </location>
</feature>
<feature type="compositionally biased region" description="Basic residues" evidence="5">
    <location>
        <begin position="777"/>
        <end position="790"/>
    </location>
</feature>
<feature type="compositionally biased region" description="Basic and acidic residues" evidence="5">
    <location>
        <begin position="177"/>
        <end position="186"/>
    </location>
</feature>
<evidence type="ECO:0000256" key="1">
    <source>
        <dbReference type="ARBA" id="ARBA00004123"/>
    </source>
</evidence>
<feature type="compositionally biased region" description="Basic and acidic residues" evidence="5">
    <location>
        <begin position="226"/>
        <end position="245"/>
    </location>
</feature>
<evidence type="ECO:0000313" key="6">
    <source>
        <dbReference type="Proteomes" id="UP000887574"/>
    </source>
</evidence>
<dbReference type="GO" id="GO:0000481">
    <property type="term" value="P:maturation of 5S rRNA"/>
    <property type="evidence" value="ECO:0007669"/>
    <property type="project" value="TreeGrafter"/>
</dbReference>
<dbReference type="GO" id="GO:0045292">
    <property type="term" value="P:mRNA cis splicing, via spliceosome"/>
    <property type="evidence" value="ECO:0007669"/>
    <property type="project" value="TreeGrafter"/>
</dbReference>
<feature type="compositionally biased region" description="Basic and acidic residues" evidence="5">
    <location>
        <begin position="515"/>
        <end position="534"/>
    </location>
</feature>
<feature type="compositionally biased region" description="Basic and acidic residues" evidence="5">
    <location>
        <begin position="415"/>
        <end position="447"/>
    </location>
</feature>
<reference evidence="7" key="1">
    <citation type="submission" date="2022-11" db="UniProtKB">
        <authorList>
            <consortium name="WormBaseParasite"/>
        </authorList>
    </citation>
    <scope>IDENTIFICATION</scope>
</reference>
<feature type="region of interest" description="Disordered" evidence="5">
    <location>
        <begin position="177"/>
        <end position="201"/>
    </location>
</feature>
<dbReference type="WBParaSite" id="jg5505">
    <property type="protein sequence ID" value="jg5505"/>
    <property type="gene ID" value="jg5505"/>
</dbReference>
<evidence type="ECO:0000256" key="3">
    <source>
        <dbReference type="ARBA" id="ARBA00023242"/>
    </source>
</evidence>
<feature type="compositionally biased region" description="Basic and acidic residues" evidence="5">
    <location>
        <begin position="794"/>
        <end position="805"/>
    </location>
</feature>
<keyword evidence="6" id="KW-1185">Reference proteome</keyword>
<evidence type="ECO:0000256" key="2">
    <source>
        <dbReference type="ARBA" id="ARBA00006076"/>
    </source>
</evidence>
<proteinExistence type="inferred from homology"/>
<feature type="region of interest" description="Disordered" evidence="5">
    <location>
        <begin position="390"/>
        <end position="447"/>
    </location>
</feature>
<feature type="compositionally biased region" description="Basic and acidic residues" evidence="5">
    <location>
        <begin position="569"/>
        <end position="580"/>
    </location>
</feature>
<feature type="compositionally biased region" description="Polar residues" evidence="5">
    <location>
        <begin position="1005"/>
        <end position="1015"/>
    </location>
</feature>
<feature type="compositionally biased region" description="Acidic residues" evidence="5">
    <location>
        <begin position="617"/>
        <end position="627"/>
    </location>
</feature>
<protein>
    <submittedName>
        <fullName evidence="7">U4/U6.U5 tri-snRNP-associated protein 1</fullName>
    </submittedName>
</protein>
<dbReference type="InterPro" id="IPR005011">
    <property type="entry name" value="SNU66/SART1"/>
</dbReference>
<dbReference type="AlphaFoldDB" id="A0A915EEI4"/>
<feature type="compositionally biased region" description="Basic and acidic residues" evidence="5">
    <location>
        <begin position="141"/>
        <end position="150"/>
    </location>
</feature>
<accession>A0A915EEI4</accession>
<feature type="compositionally biased region" description="Acidic residues" evidence="5">
    <location>
        <begin position="824"/>
        <end position="840"/>
    </location>
</feature>
<feature type="region of interest" description="Disordered" evidence="5">
    <location>
        <begin position="972"/>
        <end position="1015"/>
    </location>
</feature>
<feature type="region of interest" description="Disordered" evidence="5">
    <location>
        <begin position="480"/>
        <end position="631"/>
    </location>
</feature>
<keyword evidence="3" id="KW-0539">Nucleus</keyword>
<comment type="similarity">
    <text evidence="2">Belongs to the SNU66/SART1 family.</text>
</comment>
<feature type="compositionally biased region" description="Basic and acidic residues" evidence="5">
    <location>
        <begin position="597"/>
        <end position="616"/>
    </location>
</feature>
<feature type="region of interest" description="Disordered" evidence="5">
    <location>
        <begin position="759"/>
        <end position="840"/>
    </location>
</feature>
<evidence type="ECO:0000313" key="7">
    <source>
        <dbReference type="WBParaSite" id="jg5505"/>
    </source>
</evidence>
<feature type="compositionally biased region" description="Acidic residues" evidence="5">
    <location>
        <begin position="692"/>
        <end position="706"/>
    </location>
</feature>
<sequence>MVQQRQSRRLRDLTATLSRFLVLSELLADGGTQETGSFNQPMKEFKPSASNVDKADTFSLSSRKNHSQAAQAYMKIREAFSKSKLAVETSGFLDKMKQEMTEIWSAFFKTMSSKYERKRKRDLDKDTTTEDSSSRSRSRRHDSEEHDHLPLKGLANMIAPELVMETETRLLKNVRPEVEIERKSRCNEPAPKPLPGEESAEADLPKLAEGEELFTEDGVNIVHKKADNWSSKKESEKLKERLETHKQKRQIQNKVLKVQKGLADSDSEGDEAAAAWVEKSRVLEEQRKKAQQKAKMLDEMDEAFGIGGLIEEERKRISKPAARPKEGGGSALTAGLIVGHSKQVFVDGKDTILILQDKGVLEDNDEEVLINPNLLENERHKRNIELKKKKGNYQPYEDDEAVDEFGQPSKQKMLSKYDEGLDGDEKERETFRLDKTGGYDIDKEAQEEETKRKLLMANRKFESLQSAKLSLAREFYTDEEMISFRRPTKKNPDKVRKRKTLKASDLAPEEDAETVQEKEARVAKLAARRREEGSKNGGGEGHRSSSSGFRAPIAPVDPTKALEEGELEEEHKVKLDEVAPKGKQQWKSGTGASVDVNKLKKFAEQKDQKRSNGDQRSDEEESSDDDIVGGVNLAGVVLDDDAEDELGAALERARKIRQAAAKSSSNGGTGAEQVRAMLLSSGALKREIKQEDDMEQDEDSVEENDNVDGNQIIFDATSEQYKAIGEIPTFGLAGNRRDGVDFSTMDSDLSNLNAAAAKALKQEDVDSDGQVISSKKEKSRKRSKKSKKHSSGTDVKDKSWKDALESSKASSSRHKSSRRKRQSEDEDEEGDYENVLGEEEDVTKGVGAMLKLAGVKGYLEASNNKGAGDGVWKQMLESKRFSKVEQGKYDIEDKTMRKLERLGTTGTGPIRPFADKADYKPAIEINYSDSKGRVMGSKEAFRALSWKFHGKGPGKKQIEKHQAKLEKREKLKMMNSSDTPLQTLDKQRNKQEQLGTPYLILSGTGRDTGTSLQKD</sequence>
<feature type="coiled-coil region" evidence="4">
    <location>
        <begin position="273"/>
        <end position="303"/>
    </location>
</feature>
<dbReference type="Pfam" id="PF03343">
    <property type="entry name" value="SART-1"/>
    <property type="match status" value="1"/>
</dbReference>
<name>A0A915EEI4_9BILA</name>